<dbReference type="InterPro" id="IPR010994">
    <property type="entry name" value="RuvA_2-like"/>
</dbReference>
<accession>A0A511JNH8</accession>
<dbReference type="PANTHER" id="PTHR21180:SF32">
    <property type="entry name" value="ENDONUCLEASE_EXONUCLEASE_PHOSPHATASE FAMILY DOMAIN-CONTAINING PROTEIN 1"/>
    <property type="match status" value="1"/>
</dbReference>
<name>A0A511JNH8_9CELL</name>
<dbReference type="Pfam" id="PF10531">
    <property type="entry name" value="SLBB"/>
    <property type="match status" value="1"/>
</dbReference>
<dbReference type="InterPro" id="IPR051675">
    <property type="entry name" value="Endo/Exo/Phosphatase_dom_1"/>
</dbReference>
<dbReference type="Proteomes" id="UP000321049">
    <property type="component" value="Unassembled WGS sequence"/>
</dbReference>
<gene>
    <name evidence="4" type="ORF">CTE05_31290</name>
</gene>
<feature type="domain" description="Helix-hairpin-helix DNA-binding motif class 1" evidence="3">
    <location>
        <begin position="310"/>
        <end position="329"/>
    </location>
</feature>
<protein>
    <recommendedName>
        <fullName evidence="3">Helix-hairpin-helix DNA-binding motif class 1 domain-containing protein</fullName>
    </recommendedName>
</protein>
<dbReference type="SUPFAM" id="SSF47781">
    <property type="entry name" value="RuvA domain 2-like"/>
    <property type="match status" value="1"/>
</dbReference>
<dbReference type="GO" id="GO:0015628">
    <property type="term" value="P:protein secretion by the type II secretion system"/>
    <property type="evidence" value="ECO:0007669"/>
    <property type="project" value="TreeGrafter"/>
</dbReference>
<dbReference type="EMBL" id="BJWH01000019">
    <property type="protein sequence ID" value="GEL99582.1"/>
    <property type="molecule type" value="Genomic_DNA"/>
</dbReference>
<keyword evidence="2" id="KW-1133">Transmembrane helix</keyword>
<reference evidence="4 5" key="1">
    <citation type="submission" date="2019-07" db="EMBL/GenBank/DDBJ databases">
        <title>Whole genome shotgun sequence of Cellulomonas terrae NBRC 100819.</title>
        <authorList>
            <person name="Hosoyama A."/>
            <person name="Uohara A."/>
            <person name="Ohji S."/>
            <person name="Ichikawa N."/>
        </authorList>
    </citation>
    <scope>NUCLEOTIDE SEQUENCE [LARGE SCALE GENOMIC DNA]</scope>
    <source>
        <strain evidence="4 5">NBRC 100819</strain>
    </source>
</reference>
<evidence type="ECO:0000313" key="5">
    <source>
        <dbReference type="Proteomes" id="UP000321049"/>
    </source>
</evidence>
<evidence type="ECO:0000313" key="4">
    <source>
        <dbReference type="EMBL" id="GEL99582.1"/>
    </source>
</evidence>
<dbReference type="Gene3D" id="3.10.560.10">
    <property type="entry name" value="Outer membrane lipoprotein wza domain like"/>
    <property type="match status" value="1"/>
</dbReference>
<feature type="domain" description="Helix-hairpin-helix DNA-binding motif class 1" evidence="3">
    <location>
        <begin position="281"/>
        <end position="300"/>
    </location>
</feature>
<keyword evidence="5" id="KW-1185">Reference proteome</keyword>
<feature type="transmembrane region" description="Helical" evidence="2">
    <location>
        <begin position="142"/>
        <end position="163"/>
    </location>
</feature>
<dbReference type="InterPro" id="IPR003583">
    <property type="entry name" value="Hlx-hairpin-Hlx_DNA-bd_motif"/>
</dbReference>
<proteinExistence type="predicted"/>
<keyword evidence="2" id="KW-0812">Transmembrane</keyword>
<sequence>MSRRDHDLARIARHRLTALTAAGAHVRPTGADPAGHPHHAPGAPPAPHQPAQVPGGWVPGPTRSVPDRSLDPPGTAWGARPDPRPPGDLQEPALPTSSPPSVHGRGTLTAAALQIAATGYTETHGDAIARAPAPRRRVRWVLSWRLAAAAGAVILLVAGAVALRAAAVAPGPPVVLPTPAPSGPVVPASATGPAEVVVDVVGAVIAPGVVRLAQGSRVVDAIAAAGGATADAQVSALNLARVLVDGEQIAVPRPGEEPAPAGASAPGGADGLVDLNTADAAALDALPGIGPVLADRIVGHRQDGPFTTVDELADVAGIGPTLLERLRDLVRV</sequence>
<dbReference type="GO" id="GO:0003677">
    <property type="term" value="F:DNA binding"/>
    <property type="evidence" value="ECO:0007669"/>
    <property type="project" value="InterPro"/>
</dbReference>
<dbReference type="GO" id="GO:0006281">
    <property type="term" value="P:DNA repair"/>
    <property type="evidence" value="ECO:0007669"/>
    <property type="project" value="InterPro"/>
</dbReference>
<dbReference type="Pfam" id="PF12836">
    <property type="entry name" value="HHH_3"/>
    <property type="match status" value="1"/>
</dbReference>
<dbReference type="SMART" id="SM00278">
    <property type="entry name" value="HhH1"/>
    <property type="match status" value="2"/>
</dbReference>
<comment type="caution">
    <text evidence="4">The sequence shown here is derived from an EMBL/GenBank/DDBJ whole genome shotgun (WGS) entry which is preliminary data.</text>
</comment>
<organism evidence="4 5">
    <name type="scientific">Cellulomonas terrae</name>
    <dbReference type="NCBI Taxonomy" id="311234"/>
    <lineage>
        <taxon>Bacteria</taxon>
        <taxon>Bacillati</taxon>
        <taxon>Actinomycetota</taxon>
        <taxon>Actinomycetes</taxon>
        <taxon>Micrococcales</taxon>
        <taxon>Cellulomonadaceae</taxon>
        <taxon>Cellulomonas</taxon>
    </lineage>
</organism>
<feature type="region of interest" description="Disordered" evidence="1">
    <location>
        <begin position="26"/>
        <end position="105"/>
    </location>
</feature>
<dbReference type="InterPro" id="IPR019554">
    <property type="entry name" value="Soluble_ligand-bd"/>
</dbReference>
<evidence type="ECO:0000259" key="3">
    <source>
        <dbReference type="SMART" id="SM00278"/>
    </source>
</evidence>
<evidence type="ECO:0000256" key="1">
    <source>
        <dbReference type="SAM" id="MobiDB-lite"/>
    </source>
</evidence>
<dbReference type="AlphaFoldDB" id="A0A511JNH8"/>
<dbReference type="PANTHER" id="PTHR21180">
    <property type="entry name" value="ENDONUCLEASE/EXONUCLEASE/PHOSPHATASE FAMILY DOMAIN-CONTAINING PROTEIN 1"/>
    <property type="match status" value="1"/>
</dbReference>
<evidence type="ECO:0000256" key="2">
    <source>
        <dbReference type="SAM" id="Phobius"/>
    </source>
</evidence>
<dbReference type="GO" id="GO:0015627">
    <property type="term" value="C:type II protein secretion system complex"/>
    <property type="evidence" value="ECO:0007669"/>
    <property type="project" value="TreeGrafter"/>
</dbReference>
<keyword evidence="2" id="KW-0472">Membrane</keyword>
<dbReference type="Gene3D" id="1.10.150.320">
    <property type="entry name" value="Photosystem II 12 kDa extrinsic protein"/>
    <property type="match status" value="1"/>
</dbReference>